<gene>
    <name evidence="1" type="ORF">SS1G_00338</name>
</gene>
<organism evidence="1 2">
    <name type="scientific">Sclerotinia sclerotiorum (strain ATCC 18683 / 1980 / Ss-1)</name>
    <name type="common">White mold</name>
    <name type="synonym">Whetzelinia sclerotiorum</name>
    <dbReference type="NCBI Taxonomy" id="665079"/>
    <lineage>
        <taxon>Eukaryota</taxon>
        <taxon>Fungi</taxon>
        <taxon>Dikarya</taxon>
        <taxon>Ascomycota</taxon>
        <taxon>Pezizomycotina</taxon>
        <taxon>Leotiomycetes</taxon>
        <taxon>Helotiales</taxon>
        <taxon>Sclerotiniaceae</taxon>
        <taxon>Sclerotinia</taxon>
    </lineage>
</organism>
<evidence type="ECO:0000313" key="1">
    <source>
        <dbReference type="EMBL" id="EDN90938.1"/>
    </source>
</evidence>
<reference evidence="2" key="1">
    <citation type="journal article" date="2011" name="PLoS Genet.">
        <title>Genomic analysis of the necrotrophic fungal pathogens Sclerotinia sclerotiorum and Botrytis cinerea.</title>
        <authorList>
            <person name="Amselem J."/>
            <person name="Cuomo C.A."/>
            <person name="van Kan J.A."/>
            <person name="Viaud M."/>
            <person name="Benito E.P."/>
            <person name="Couloux A."/>
            <person name="Coutinho P.M."/>
            <person name="de Vries R.P."/>
            <person name="Dyer P.S."/>
            <person name="Fillinger S."/>
            <person name="Fournier E."/>
            <person name="Gout L."/>
            <person name="Hahn M."/>
            <person name="Kohn L."/>
            <person name="Lapalu N."/>
            <person name="Plummer K.M."/>
            <person name="Pradier J.M."/>
            <person name="Quevillon E."/>
            <person name="Sharon A."/>
            <person name="Simon A."/>
            <person name="ten Have A."/>
            <person name="Tudzynski B."/>
            <person name="Tudzynski P."/>
            <person name="Wincker P."/>
            <person name="Andrew M."/>
            <person name="Anthouard V."/>
            <person name="Beever R.E."/>
            <person name="Beffa R."/>
            <person name="Benoit I."/>
            <person name="Bouzid O."/>
            <person name="Brault B."/>
            <person name="Chen Z."/>
            <person name="Choquer M."/>
            <person name="Collemare J."/>
            <person name="Cotton P."/>
            <person name="Danchin E.G."/>
            <person name="Da Silva C."/>
            <person name="Gautier A."/>
            <person name="Giraud C."/>
            <person name="Giraud T."/>
            <person name="Gonzalez C."/>
            <person name="Grossetete S."/>
            <person name="Guldener U."/>
            <person name="Henrissat B."/>
            <person name="Howlett B.J."/>
            <person name="Kodira C."/>
            <person name="Kretschmer M."/>
            <person name="Lappartient A."/>
            <person name="Leroch M."/>
            <person name="Levis C."/>
            <person name="Mauceli E."/>
            <person name="Neuveglise C."/>
            <person name="Oeser B."/>
            <person name="Pearson M."/>
            <person name="Poulain J."/>
            <person name="Poussereau N."/>
            <person name="Quesneville H."/>
            <person name="Rascle C."/>
            <person name="Schumacher J."/>
            <person name="Segurens B."/>
            <person name="Sexton A."/>
            <person name="Silva E."/>
            <person name="Sirven C."/>
            <person name="Soanes D.M."/>
            <person name="Talbot N.J."/>
            <person name="Templeton M."/>
            <person name="Yandava C."/>
            <person name="Yarden O."/>
            <person name="Zeng Q."/>
            <person name="Rollins J.A."/>
            <person name="Lebrun M.H."/>
            <person name="Dickman M."/>
        </authorList>
    </citation>
    <scope>NUCLEOTIDE SEQUENCE [LARGE SCALE GENOMIC DNA]</scope>
    <source>
        <strain evidence="2">ATCC 18683 / 1980 / Ss-1</strain>
    </source>
</reference>
<dbReference type="Proteomes" id="UP000001312">
    <property type="component" value="Unassembled WGS sequence"/>
</dbReference>
<dbReference type="EMBL" id="CH476621">
    <property type="protein sequence ID" value="EDN90938.1"/>
    <property type="molecule type" value="Genomic_DNA"/>
</dbReference>
<name>A7E4W6_SCLS1</name>
<protein>
    <submittedName>
        <fullName evidence="1">Uncharacterized protein</fullName>
    </submittedName>
</protein>
<dbReference type="InParanoid" id="A7E4W6"/>
<dbReference type="KEGG" id="ssl:SS1G_00338"/>
<accession>A7E4W6</accession>
<dbReference type="HOGENOM" id="CLU_2591225_0_0_1"/>
<dbReference type="AlphaFoldDB" id="A7E4W6"/>
<dbReference type="GeneID" id="5494169"/>
<proteinExistence type="predicted"/>
<sequence length="80" mass="9543">MYTFDIICVSWVFEESSHEIIDIETGTSKQHHRPFTDIGDTKWQYLHVFKFQKYAAVITLHNSYQDRKPRGVRNNRIVKA</sequence>
<keyword evidence="2" id="KW-1185">Reference proteome</keyword>
<evidence type="ECO:0000313" key="2">
    <source>
        <dbReference type="Proteomes" id="UP000001312"/>
    </source>
</evidence>
<dbReference type="RefSeq" id="XP_001598252.1">
    <property type="nucleotide sequence ID" value="XM_001598202.1"/>
</dbReference>